<accession>A0A6S7JTZ6</accession>
<feature type="non-terminal residue" evidence="1">
    <location>
        <position position="109"/>
    </location>
</feature>
<evidence type="ECO:0000313" key="1">
    <source>
        <dbReference type="EMBL" id="CAB4032720.1"/>
    </source>
</evidence>
<proteinExistence type="predicted"/>
<protein>
    <submittedName>
        <fullName evidence="1">Uncharacterized protein</fullName>
    </submittedName>
</protein>
<comment type="caution">
    <text evidence="1">The sequence shown here is derived from an EMBL/GenBank/DDBJ whole genome shotgun (WGS) entry which is preliminary data.</text>
</comment>
<dbReference type="OrthoDB" id="7048166at2759"/>
<name>A0A6S7JTZ6_PARCT</name>
<evidence type="ECO:0000313" key="2">
    <source>
        <dbReference type="Proteomes" id="UP001152795"/>
    </source>
</evidence>
<organism evidence="1 2">
    <name type="scientific">Paramuricea clavata</name>
    <name type="common">Red gorgonian</name>
    <name type="synonym">Violescent sea-whip</name>
    <dbReference type="NCBI Taxonomy" id="317549"/>
    <lineage>
        <taxon>Eukaryota</taxon>
        <taxon>Metazoa</taxon>
        <taxon>Cnidaria</taxon>
        <taxon>Anthozoa</taxon>
        <taxon>Octocorallia</taxon>
        <taxon>Malacalcyonacea</taxon>
        <taxon>Plexauridae</taxon>
        <taxon>Paramuricea</taxon>
    </lineage>
</organism>
<keyword evidence="2" id="KW-1185">Reference proteome</keyword>
<dbReference type="Proteomes" id="UP001152795">
    <property type="component" value="Unassembled WGS sequence"/>
</dbReference>
<dbReference type="EMBL" id="CACRXK020018636">
    <property type="protein sequence ID" value="CAB4032720.1"/>
    <property type="molecule type" value="Genomic_DNA"/>
</dbReference>
<reference evidence="1" key="1">
    <citation type="submission" date="2020-04" db="EMBL/GenBank/DDBJ databases">
        <authorList>
            <person name="Alioto T."/>
            <person name="Alioto T."/>
            <person name="Gomez Garrido J."/>
        </authorList>
    </citation>
    <scope>NUCLEOTIDE SEQUENCE</scope>
    <source>
        <strain evidence="1">A484AB</strain>
    </source>
</reference>
<gene>
    <name evidence="1" type="ORF">PACLA_8A069801</name>
</gene>
<dbReference type="AlphaFoldDB" id="A0A6S7JTZ6"/>
<sequence length="109" mass="12465">MSKTKPITIEAISAILDEKLSPILLTVNGLKDSVQFLSEKFDDVFKKVEELDNKVSHVHSENKHLKVELLRLSTIVDQQSKELNEIEQYSRRDCVEISGLPQETDEDLN</sequence>